<dbReference type="Gene3D" id="3.30.70.330">
    <property type="match status" value="2"/>
</dbReference>
<dbReference type="Proteomes" id="UP000237246">
    <property type="component" value="Unassembled WGS sequence"/>
</dbReference>
<dbReference type="InterPro" id="IPR012677">
    <property type="entry name" value="Nucleotide-bd_a/b_plait_sf"/>
</dbReference>
<feature type="domain" description="RRM" evidence="2">
    <location>
        <begin position="125"/>
        <end position="191"/>
    </location>
</feature>
<reference evidence="3 4" key="1">
    <citation type="submission" date="2018-01" db="EMBL/GenBank/DDBJ databases">
        <title>Comparison of the Chinese Bamboo Partridge and Red Junglefowl genome sequences highlights the importance of demography in genome evolution.</title>
        <authorList>
            <person name="Tiley G.P."/>
            <person name="Kimball R.T."/>
            <person name="Braun E.L."/>
            <person name="Burleigh J.G."/>
        </authorList>
    </citation>
    <scope>NUCLEOTIDE SEQUENCE [LARGE SCALE GENOMIC DNA]</scope>
    <source>
        <strain evidence="3">RTK389</strain>
        <tissue evidence="3">Blood</tissue>
    </source>
</reference>
<feature type="non-terminal residue" evidence="3">
    <location>
        <position position="1"/>
    </location>
</feature>
<keyword evidence="1" id="KW-0694">RNA-binding</keyword>
<name>A0A2P4SG10_BAMTH</name>
<dbReference type="EMBL" id="PPHD01052406">
    <property type="protein sequence ID" value="POI23035.1"/>
    <property type="molecule type" value="Genomic_DNA"/>
</dbReference>
<evidence type="ECO:0000313" key="4">
    <source>
        <dbReference type="Proteomes" id="UP000237246"/>
    </source>
</evidence>
<gene>
    <name evidence="3" type="ORF">CIB84_013217</name>
</gene>
<evidence type="ECO:0000313" key="3">
    <source>
        <dbReference type="EMBL" id="POI23035.1"/>
    </source>
</evidence>
<dbReference type="InterPro" id="IPR000504">
    <property type="entry name" value="RRM_dom"/>
</dbReference>
<dbReference type="SUPFAM" id="SSF54928">
    <property type="entry name" value="RNA-binding domain, RBD"/>
    <property type="match status" value="1"/>
</dbReference>
<dbReference type="CDD" id="cd12368">
    <property type="entry name" value="RRM3_RBM45"/>
    <property type="match status" value="1"/>
</dbReference>
<dbReference type="InterPro" id="IPR035979">
    <property type="entry name" value="RBD_domain_sf"/>
</dbReference>
<evidence type="ECO:0000259" key="2">
    <source>
        <dbReference type="PROSITE" id="PS50102"/>
    </source>
</evidence>
<dbReference type="GO" id="GO:0003723">
    <property type="term" value="F:RNA binding"/>
    <property type="evidence" value="ECO:0007669"/>
    <property type="project" value="UniProtKB-UniRule"/>
</dbReference>
<sequence length="203" mass="23004">YRAILAEPKNKSSESFEHEYYSNNARQEPRGNVFPFCAQPEFCSFEKNETRIQESVSKRLSVVSRLPFIQEQLFALFDLVPGLEYCDVQRDPHTNNGYAVIQYSTAASAIYAKYKLHGFEYPPGNRLTVIFLEDGNDSSDRFGNLIKVYLVAGKNVAYAKFADRASASEAITALHGKIVNGVRLKVRLADSPTEESNKRQRTY</sequence>
<proteinExistence type="predicted"/>
<dbReference type="InterPro" id="IPR034207">
    <property type="entry name" value="RBM45_RRM3"/>
</dbReference>
<keyword evidence="4" id="KW-1185">Reference proteome</keyword>
<dbReference type="Pfam" id="PF00076">
    <property type="entry name" value="RRM_1"/>
    <property type="match status" value="1"/>
</dbReference>
<dbReference type="OrthoDB" id="78437at2759"/>
<organism evidence="3 4">
    <name type="scientific">Bambusicola thoracicus</name>
    <name type="common">Chinese bamboo-partridge</name>
    <name type="synonym">Perdix thoracica</name>
    <dbReference type="NCBI Taxonomy" id="9083"/>
    <lineage>
        <taxon>Eukaryota</taxon>
        <taxon>Metazoa</taxon>
        <taxon>Chordata</taxon>
        <taxon>Craniata</taxon>
        <taxon>Vertebrata</taxon>
        <taxon>Euteleostomi</taxon>
        <taxon>Archelosauria</taxon>
        <taxon>Archosauria</taxon>
        <taxon>Dinosauria</taxon>
        <taxon>Saurischia</taxon>
        <taxon>Theropoda</taxon>
        <taxon>Coelurosauria</taxon>
        <taxon>Aves</taxon>
        <taxon>Neognathae</taxon>
        <taxon>Galloanserae</taxon>
        <taxon>Galliformes</taxon>
        <taxon>Phasianidae</taxon>
        <taxon>Perdicinae</taxon>
        <taxon>Bambusicola</taxon>
    </lineage>
</organism>
<accession>A0A2P4SG10</accession>
<dbReference type="AlphaFoldDB" id="A0A2P4SG10"/>
<protein>
    <recommendedName>
        <fullName evidence="2">RRM domain-containing protein</fullName>
    </recommendedName>
</protein>
<comment type="caution">
    <text evidence="3">The sequence shown here is derived from an EMBL/GenBank/DDBJ whole genome shotgun (WGS) entry which is preliminary data.</text>
</comment>
<evidence type="ECO:0000256" key="1">
    <source>
        <dbReference type="PROSITE-ProRule" id="PRU00176"/>
    </source>
</evidence>
<dbReference type="PROSITE" id="PS50102">
    <property type="entry name" value="RRM"/>
    <property type="match status" value="1"/>
</dbReference>